<protein>
    <submittedName>
        <fullName evidence="2">Uncharacterized protein</fullName>
    </submittedName>
</protein>
<gene>
    <name evidence="2" type="ORF">AMAG_06200</name>
</gene>
<feature type="region of interest" description="Disordered" evidence="1">
    <location>
        <begin position="72"/>
        <end position="110"/>
    </location>
</feature>
<name>A0A0L0SFU7_ALLM3</name>
<accession>A0A0L0SFU7</accession>
<evidence type="ECO:0000256" key="1">
    <source>
        <dbReference type="SAM" id="MobiDB-lite"/>
    </source>
</evidence>
<evidence type="ECO:0000313" key="3">
    <source>
        <dbReference type="Proteomes" id="UP000054350"/>
    </source>
</evidence>
<dbReference type="AlphaFoldDB" id="A0A0L0SFU7"/>
<keyword evidence="3" id="KW-1185">Reference proteome</keyword>
<organism evidence="2 3">
    <name type="scientific">Allomyces macrogynus (strain ATCC 38327)</name>
    <name type="common">Allomyces javanicus var. macrogynus</name>
    <dbReference type="NCBI Taxonomy" id="578462"/>
    <lineage>
        <taxon>Eukaryota</taxon>
        <taxon>Fungi</taxon>
        <taxon>Fungi incertae sedis</taxon>
        <taxon>Blastocladiomycota</taxon>
        <taxon>Blastocladiomycetes</taxon>
        <taxon>Blastocladiales</taxon>
        <taxon>Blastocladiaceae</taxon>
        <taxon>Allomyces</taxon>
    </lineage>
</organism>
<dbReference type="EMBL" id="GG745338">
    <property type="protein sequence ID" value="KNE61371.1"/>
    <property type="molecule type" value="Genomic_DNA"/>
</dbReference>
<feature type="compositionally biased region" description="Pro residues" evidence="1">
    <location>
        <begin position="75"/>
        <end position="91"/>
    </location>
</feature>
<evidence type="ECO:0000313" key="2">
    <source>
        <dbReference type="EMBL" id="KNE61371.1"/>
    </source>
</evidence>
<reference evidence="2 3" key="1">
    <citation type="submission" date="2009-11" db="EMBL/GenBank/DDBJ databases">
        <title>Annotation of Allomyces macrogynus ATCC 38327.</title>
        <authorList>
            <consortium name="The Broad Institute Genome Sequencing Platform"/>
            <person name="Russ C."/>
            <person name="Cuomo C."/>
            <person name="Burger G."/>
            <person name="Gray M.W."/>
            <person name="Holland P.W.H."/>
            <person name="King N."/>
            <person name="Lang F.B.F."/>
            <person name="Roger A.J."/>
            <person name="Ruiz-Trillo I."/>
            <person name="Young S.K."/>
            <person name="Zeng Q."/>
            <person name="Gargeya S."/>
            <person name="Fitzgerald M."/>
            <person name="Haas B."/>
            <person name="Abouelleil A."/>
            <person name="Alvarado L."/>
            <person name="Arachchi H.M."/>
            <person name="Berlin A."/>
            <person name="Chapman S.B."/>
            <person name="Gearin G."/>
            <person name="Goldberg J."/>
            <person name="Griggs A."/>
            <person name="Gujja S."/>
            <person name="Hansen M."/>
            <person name="Heiman D."/>
            <person name="Howarth C."/>
            <person name="Larimer J."/>
            <person name="Lui A."/>
            <person name="MacDonald P.J.P."/>
            <person name="McCowen C."/>
            <person name="Montmayeur A."/>
            <person name="Murphy C."/>
            <person name="Neiman D."/>
            <person name="Pearson M."/>
            <person name="Priest M."/>
            <person name="Roberts A."/>
            <person name="Saif S."/>
            <person name="Shea T."/>
            <person name="Sisk P."/>
            <person name="Stolte C."/>
            <person name="Sykes S."/>
            <person name="Wortman J."/>
            <person name="Nusbaum C."/>
            <person name="Birren B."/>
        </authorList>
    </citation>
    <scope>NUCLEOTIDE SEQUENCE [LARGE SCALE GENOMIC DNA]</scope>
    <source>
        <strain evidence="2 3">ATCC 38327</strain>
    </source>
</reference>
<proteinExistence type="predicted"/>
<dbReference type="Proteomes" id="UP000054350">
    <property type="component" value="Unassembled WGS sequence"/>
</dbReference>
<feature type="compositionally biased region" description="Basic residues" evidence="1">
    <location>
        <begin position="100"/>
        <end position="110"/>
    </location>
</feature>
<reference evidence="2 3" key="2">
    <citation type="submission" date="2009-11" db="EMBL/GenBank/DDBJ databases">
        <title>The Genome Sequence of Allomyces macrogynus strain ATCC 38327.</title>
        <authorList>
            <consortium name="The Broad Institute Genome Sequencing Platform"/>
            <person name="Russ C."/>
            <person name="Cuomo C."/>
            <person name="Shea T."/>
            <person name="Young S.K."/>
            <person name="Zeng Q."/>
            <person name="Koehrsen M."/>
            <person name="Haas B."/>
            <person name="Borodovsky M."/>
            <person name="Guigo R."/>
            <person name="Alvarado L."/>
            <person name="Berlin A."/>
            <person name="Borenstein D."/>
            <person name="Chen Z."/>
            <person name="Engels R."/>
            <person name="Freedman E."/>
            <person name="Gellesch M."/>
            <person name="Goldberg J."/>
            <person name="Griggs A."/>
            <person name="Gujja S."/>
            <person name="Heiman D."/>
            <person name="Hepburn T."/>
            <person name="Howarth C."/>
            <person name="Jen D."/>
            <person name="Larson L."/>
            <person name="Lewis B."/>
            <person name="Mehta T."/>
            <person name="Park D."/>
            <person name="Pearson M."/>
            <person name="Roberts A."/>
            <person name="Saif S."/>
            <person name="Shenoy N."/>
            <person name="Sisk P."/>
            <person name="Stolte C."/>
            <person name="Sykes S."/>
            <person name="Walk T."/>
            <person name="White J."/>
            <person name="Yandava C."/>
            <person name="Burger G."/>
            <person name="Gray M.W."/>
            <person name="Holland P.W.H."/>
            <person name="King N."/>
            <person name="Lang F.B.F."/>
            <person name="Roger A.J."/>
            <person name="Ruiz-Trillo I."/>
            <person name="Lander E."/>
            <person name="Nusbaum C."/>
        </authorList>
    </citation>
    <scope>NUCLEOTIDE SEQUENCE [LARGE SCALE GENOMIC DNA]</scope>
    <source>
        <strain evidence="2 3">ATCC 38327</strain>
    </source>
</reference>
<sequence length="138" mass="15604">MHSRSCSLSLLSRRSSRPTCTRLLNPPARDTDYCGAWDTLCAPRGKTKTKTKAQATTGAVTYKRGQTIDTVWPRYAPPRAPSLPSPLPSPDPRACVQKQPPRRVHPSRHRPLHLGANSQRHYCRHRAIQLPRVRVQVR</sequence>
<dbReference type="VEuPathDB" id="FungiDB:AMAG_06200"/>